<proteinExistence type="predicted"/>
<evidence type="ECO:0000313" key="3">
    <source>
        <dbReference type="RefSeq" id="XP_010470867.2"/>
    </source>
</evidence>
<reference evidence="2" key="1">
    <citation type="journal article" date="2014" name="Nat. Commun.">
        <title>The emerging biofuel crop Camelina sativa retains a highly undifferentiated hexaploid genome structure.</title>
        <authorList>
            <person name="Kagale S."/>
            <person name="Koh C."/>
            <person name="Nixon J."/>
            <person name="Bollina V."/>
            <person name="Clarke W.E."/>
            <person name="Tuteja R."/>
            <person name="Spillane C."/>
            <person name="Robinson S.J."/>
            <person name="Links M.G."/>
            <person name="Clarke C."/>
            <person name="Higgins E.E."/>
            <person name="Huebert T."/>
            <person name="Sharpe A.G."/>
            <person name="Parkin I.A."/>
        </authorList>
    </citation>
    <scope>NUCLEOTIDE SEQUENCE [LARGE SCALE GENOMIC DNA]</scope>
    <source>
        <strain evidence="2">cv. DH55</strain>
    </source>
</reference>
<reference evidence="3" key="2">
    <citation type="submission" date="2025-08" db="UniProtKB">
        <authorList>
            <consortium name="RefSeq"/>
        </authorList>
    </citation>
    <scope>IDENTIFICATION</scope>
    <source>
        <tissue evidence="3">Leaf</tissue>
    </source>
</reference>
<dbReference type="RefSeq" id="XP_010470867.2">
    <property type="nucleotide sequence ID" value="XM_010472565.2"/>
</dbReference>
<dbReference type="InterPro" id="IPR006747">
    <property type="entry name" value="DUF599"/>
</dbReference>
<organism evidence="2 3">
    <name type="scientific">Camelina sativa</name>
    <name type="common">False flax</name>
    <name type="synonym">Myagrum sativum</name>
    <dbReference type="NCBI Taxonomy" id="90675"/>
    <lineage>
        <taxon>Eukaryota</taxon>
        <taxon>Viridiplantae</taxon>
        <taxon>Streptophyta</taxon>
        <taxon>Embryophyta</taxon>
        <taxon>Tracheophyta</taxon>
        <taxon>Spermatophyta</taxon>
        <taxon>Magnoliopsida</taxon>
        <taxon>eudicotyledons</taxon>
        <taxon>Gunneridae</taxon>
        <taxon>Pentapetalae</taxon>
        <taxon>rosids</taxon>
        <taxon>malvids</taxon>
        <taxon>Brassicales</taxon>
        <taxon>Brassicaceae</taxon>
        <taxon>Camelineae</taxon>
        <taxon>Camelina</taxon>
    </lineage>
</organism>
<evidence type="ECO:0000313" key="2">
    <source>
        <dbReference type="Proteomes" id="UP000694864"/>
    </source>
</evidence>
<name>A0ABM0WGR0_CAMSA</name>
<keyword evidence="1" id="KW-0472">Membrane</keyword>
<keyword evidence="2" id="KW-1185">Reference proteome</keyword>
<dbReference type="PANTHER" id="PTHR31881:SF13">
    <property type="entry name" value="GENOME ASSEMBLY, CHROMOSOME: A06"/>
    <property type="match status" value="1"/>
</dbReference>
<dbReference type="Pfam" id="PF04654">
    <property type="entry name" value="DUF599"/>
    <property type="match status" value="1"/>
</dbReference>
<feature type="transmembrane region" description="Helical" evidence="1">
    <location>
        <begin position="7"/>
        <end position="26"/>
    </location>
</feature>
<evidence type="ECO:0000256" key="1">
    <source>
        <dbReference type="SAM" id="Phobius"/>
    </source>
</evidence>
<dbReference type="Proteomes" id="UP000694864">
    <property type="component" value="Chromosome 16"/>
</dbReference>
<feature type="non-terminal residue" evidence="3">
    <location>
        <position position="122"/>
    </location>
</feature>
<feature type="transmembrane region" description="Helical" evidence="1">
    <location>
        <begin position="72"/>
        <end position="94"/>
    </location>
</feature>
<gene>
    <name evidence="3" type="primary">LOC104750726</name>
</gene>
<dbReference type="GeneID" id="104750726"/>
<accession>A0ABM0WGR0</accession>
<protein>
    <submittedName>
        <fullName evidence="3">Uncharacterized protein LOC104750726</fullName>
    </submittedName>
</protein>
<keyword evidence="1" id="KW-0812">Transmembrane</keyword>
<dbReference type="PANTHER" id="PTHR31881">
    <property type="match status" value="1"/>
</dbReference>
<keyword evidence="1" id="KW-1133">Transmembrane helix</keyword>
<sequence length="122" mass="13785">MEWKKWYLDAILVPLALVIMLCYHIYLCFMVRTHPFSTLLGINSRGRRIWICSMIKENQKMNILAVQTLRNIIMGATLMATTCVLLCAGLAAVLSSTYSIKKPLNDAVFLGAHGDFVISIKY</sequence>